<dbReference type="Pfam" id="PF07486">
    <property type="entry name" value="Hydrolase_2"/>
    <property type="match status" value="1"/>
</dbReference>
<dbReference type="InterPro" id="IPR042047">
    <property type="entry name" value="SleB_dom1"/>
</dbReference>
<dbReference type="InterPro" id="IPR011105">
    <property type="entry name" value="Cell_wall_hydrolase_SleB"/>
</dbReference>
<name>A0A0B3S4X2_9RHOB</name>
<dbReference type="Proteomes" id="UP000030960">
    <property type="component" value="Unassembled WGS sequence"/>
</dbReference>
<protein>
    <submittedName>
        <fullName evidence="2">Hydrolase</fullName>
    </submittedName>
</protein>
<feature type="domain" description="Cell wall hydrolase SleB" evidence="1">
    <location>
        <begin position="123"/>
        <end position="232"/>
    </location>
</feature>
<sequence>MHVRLGDFFDMKLLTTALRRGLVLAAFSLVAAPLALTSGPVSADPARSAQTLLSLESRALARVGNTHLKGLVTPVKPTPAAAGTVTGGGGFLYDKTWLSRQPAPEGGPQWRCLAEALYFEARGETIEGLFAVSEVIMNRVASKRFPNSVCGVVNQGTGRKFACQFTYTCDGRPEHIDDKRSWNRVGKVARAVLDGKATGLTKGATHYHATWVSPDWSRKYTKTFAHGVHIFYRHTWRGE</sequence>
<gene>
    <name evidence="2" type="ORF">OA50_03642</name>
</gene>
<evidence type="ECO:0000313" key="2">
    <source>
        <dbReference type="EMBL" id="KHQ51741.1"/>
    </source>
</evidence>
<evidence type="ECO:0000259" key="1">
    <source>
        <dbReference type="Pfam" id="PF07486"/>
    </source>
</evidence>
<keyword evidence="2" id="KW-0378">Hydrolase</keyword>
<dbReference type="Gene3D" id="1.10.10.2520">
    <property type="entry name" value="Cell wall hydrolase SleB, domain 1"/>
    <property type="match status" value="1"/>
</dbReference>
<evidence type="ECO:0000313" key="3">
    <source>
        <dbReference type="Proteomes" id="UP000030960"/>
    </source>
</evidence>
<keyword evidence="3" id="KW-1185">Reference proteome</keyword>
<dbReference type="STRING" id="561184.SAMN05216376_104185"/>
<comment type="caution">
    <text evidence="2">The sequence shown here is derived from an EMBL/GenBank/DDBJ whole genome shotgun (WGS) entry which is preliminary data.</text>
</comment>
<accession>A0A0B3S4X2</accession>
<organism evidence="2 3">
    <name type="scientific">Mameliella alba</name>
    <dbReference type="NCBI Taxonomy" id="561184"/>
    <lineage>
        <taxon>Bacteria</taxon>
        <taxon>Pseudomonadati</taxon>
        <taxon>Pseudomonadota</taxon>
        <taxon>Alphaproteobacteria</taxon>
        <taxon>Rhodobacterales</taxon>
        <taxon>Roseobacteraceae</taxon>
        <taxon>Mameliella</taxon>
    </lineage>
</organism>
<proteinExistence type="predicted"/>
<dbReference type="GO" id="GO:0016787">
    <property type="term" value="F:hydrolase activity"/>
    <property type="evidence" value="ECO:0007669"/>
    <property type="project" value="UniProtKB-KW"/>
</dbReference>
<dbReference type="AlphaFoldDB" id="A0A0B3S4X2"/>
<dbReference type="EMBL" id="JSUQ01000015">
    <property type="protein sequence ID" value="KHQ51741.1"/>
    <property type="molecule type" value="Genomic_DNA"/>
</dbReference>
<dbReference type="PATRIC" id="fig|1515334.3.peg.3662"/>
<reference evidence="2 3" key="1">
    <citation type="submission" date="2014-10" db="EMBL/GenBank/DDBJ databases">
        <title>Genome sequence of Ponticoccus sp. strain UMTAT08 isolated from clonal culture of toxic dinoflagellate Alexandrium tamiyavanichii.</title>
        <authorList>
            <person name="Gan H.Y."/>
            <person name="Muhd D.-D."/>
            <person name="Mohd Noor M.E."/>
            <person name="Yeong Y.S."/>
            <person name="Usup G."/>
        </authorList>
    </citation>
    <scope>NUCLEOTIDE SEQUENCE [LARGE SCALE GENOMIC DNA]</scope>
    <source>
        <strain evidence="2 3">UMTAT08</strain>
    </source>
</reference>